<name>A0ABV4DNC8_9LACO</name>
<dbReference type="Proteomes" id="UP001565236">
    <property type="component" value="Unassembled WGS sequence"/>
</dbReference>
<evidence type="ECO:0000313" key="1">
    <source>
        <dbReference type="EMBL" id="MEY8661658.1"/>
    </source>
</evidence>
<dbReference type="EMBL" id="JBCLUF010000004">
    <property type="protein sequence ID" value="MEY8661658.1"/>
    <property type="molecule type" value="Genomic_DNA"/>
</dbReference>
<gene>
    <name evidence="1" type="ORF">AALT52_01935</name>
</gene>
<evidence type="ECO:0000313" key="2">
    <source>
        <dbReference type="Proteomes" id="UP001565236"/>
    </source>
</evidence>
<reference evidence="1 2" key="1">
    <citation type="submission" date="2024-03" db="EMBL/GenBank/DDBJ databases">
        <title>Mouse gut bacterial collection (mGBC) of GemPharmatech.</title>
        <authorList>
            <person name="He Y."/>
            <person name="Dong L."/>
            <person name="Wu D."/>
            <person name="Gao X."/>
            <person name="Lin Z."/>
        </authorList>
    </citation>
    <scope>NUCLEOTIDE SEQUENCE [LARGE SCALE GENOMIC DNA]</scope>
    <source>
        <strain evidence="1 2">15-30</strain>
    </source>
</reference>
<keyword evidence="2" id="KW-1185">Reference proteome</keyword>
<comment type="caution">
    <text evidence="1">The sequence shown here is derived from an EMBL/GenBank/DDBJ whole genome shotgun (WGS) entry which is preliminary data.</text>
</comment>
<organism evidence="1 2">
    <name type="scientific">Ligilactobacillus faecis</name>
    <dbReference type="NCBI Taxonomy" id="762833"/>
    <lineage>
        <taxon>Bacteria</taxon>
        <taxon>Bacillati</taxon>
        <taxon>Bacillota</taxon>
        <taxon>Bacilli</taxon>
        <taxon>Lactobacillales</taxon>
        <taxon>Lactobacillaceae</taxon>
        <taxon>Ligilactobacillus</taxon>
    </lineage>
</organism>
<sequence>MNIIEKLLEKKRYKQLVKFQDEFLKSYSQKEPDISDKQWLTKELIHHLPDHDPLELEKTATEIVTTIELAETKKKSAREKYNNGQSFENIIGQDIKNSLEVGTTRPLNDQLEEIGKIIEQNNEQMQQTLLTQTGEISQNPNLNGYIAEQNHVNTFNKNAALNGSDVRAEVLTPKPGQTYGKNSVDIVVRASDGTVQRYQLKYGKTAEETIKLIKKGNYNNQRIVVPPEQVEEVQAAFPNKTVSSTISYEGTSSDPLTKEEAVEIQNDAQENGNLPKEDWTNLSGRKLTKIVGKQAVTSAVLGAATTTAMEVGIKFVQGEDIKAEEVARKAIMTGADAGVKTATAGALKVCAEKGIISSLKGASGNVVSGIAFSAVESAKTMYKVGKGDLTLKEGMDEIEATTAGVIGSIAGSSQGTSIGAAIGTVLGPVGTAVGGVVGGIVGGIAGSTVGRTIAKGCQKVRSKVAKTFTKAAAGVKKLANKVSLLGIFS</sequence>
<dbReference type="RefSeq" id="WP_369940689.1">
    <property type="nucleotide sequence ID" value="NZ_JBCLUF010000004.1"/>
</dbReference>
<protein>
    <submittedName>
        <fullName evidence="1">Uncharacterized protein</fullName>
    </submittedName>
</protein>
<accession>A0ABV4DNC8</accession>
<proteinExistence type="predicted"/>